<keyword evidence="2" id="KW-0732">Signal</keyword>
<protein>
    <recommendedName>
        <fullName evidence="5">REJ domain-containing protein</fullName>
    </recommendedName>
</protein>
<dbReference type="VEuPathDB" id="FungiDB:BTJ68_13531"/>
<feature type="compositionally biased region" description="Polar residues" evidence="1">
    <location>
        <begin position="123"/>
        <end position="136"/>
    </location>
</feature>
<gene>
    <name evidence="3" type="ORF">D0859_09753</name>
</gene>
<organism evidence="3 4">
    <name type="scientific">Hortaea werneckii</name>
    <name type="common">Black yeast</name>
    <name type="synonym">Cladosporium werneckii</name>
    <dbReference type="NCBI Taxonomy" id="91943"/>
    <lineage>
        <taxon>Eukaryota</taxon>
        <taxon>Fungi</taxon>
        <taxon>Dikarya</taxon>
        <taxon>Ascomycota</taxon>
        <taxon>Pezizomycotina</taxon>
        <taxon>Dothideomycetes</taxon>
        <taxon>Dothideomycetidae</taxon>
        <taxon>Mycosphaerellales</taxon>
        <taxon>Teratosphaeriaceae</taxon>
        <taxon>Hortaea</taxon>
    </lineage>
</organism>
<dbReference type="Proteomes" id="UP000281677">
    <property type="component" value="Unassembled WGS sequence"/>
</dbReference>
<evidence type="ECO:0000256" key="2">
    <source>
        <dbReference type="SAM" id="SignalP"/>
    </source>
</evidence>
<feature type="compositionally biased region" description="Polar residues" evidence="1">
    <location>
        <begin position="218"/>
        <end position="245"/>
    </location>
</feature>
<reference evidence="3 4" key="1">
    <citation type="journal article" date="2018" name="BMC Genomics">
        <title>Genomic evidence for intraspecific hybridization in a clonal and extremely halotolerant yeast.</title>
        <authorList>
            <person name="Gostincar C."/>
            <person name="Stajich J.E."/>
            <person name="Zupancic J."/>
            <person name="Zalar P."/>
            <person name="Gunde-Cimerman N."/>
        </authorList>
    </citation>
    <scope>NUCLEOTIDE SEQUENCE [LARGE SCALE GENOMIC DNA]</scope>
    <source>
        <strain evidence="3 4">EXF-120</strain>
    </source>
</reference>
<dbReference type="EMBL" id="QWIT01000312">
    <property type="protein sequence ID" value="RMZ26185.1"/>
    <property type="molecule type" value="Genomic_DNA"/>
</dbReference>
<evidence type="ECO:0000313" key="4">
    <source>
        <dbReference type="Proteomes" id="UP000281677"/>
    </source>
</evidence>
<evidence type="ECO:0000313" key="3">
    <source>
        <dbReference type="EMBL" id="RMZ26185.1"/>
    </source>
</evidence>
<evidence type="ECO:0008006" key="5">
    <source>
        <dbReference type="Google" id="ProtNLM"/>
    </source>
</evidence>
<feature type="chain" id="PRO_5017972980" description="REJ domain-containing protein" evidence="2">
    <location>
        <begin position="22"/>
        <end position="265"/>
    </location>
</feature>
<feature type="region of interest" description="Disordered" evidence="1">
    <location>
        <begin position="46"/>
        <end position="110"/>
    </location>
</feature>
<accession>A0A3M7IL17</accession>
<feature type="compositionally biased region" description="Low complexity" evidence="1">
    <location>
        <begin position="176"/>
        <end position="217"/>
    </location>
</feature>
<dbReference type="OrthoDB" id="3932318at2759"/>
<feature type="compositionally biased region" description="Polar residues" evidence="1">
    <location>
        <begin position="91"/>
        <end position="110"/>
    </location>
</feature>
<feature type="region of interest" description="Disordered" evidence="1">
    <location>
        <begin position="123"/>
        <end position="265"/>
    </location>
</feature>
<comment type="caution">
    <text evidence="3">The sequence shown here is derived from an EMBL/GenBank/DDBJ whole genome shotgun (WGS) entry which is preliminary data.</text>
</comment>
<evidence type="ECO:0000256" key="1">
    <source>
        <dbReference type="SAM" id="MobiDB-lite"/>
    </source>
</evidence>
<proteinExistence type="predicted"/>
<feature type="compositionally biased region" description="Polar residues" evidence="1">
    <location>
        <begin position="143"/>
        <end position="175"/>
    </location>
</feature>
<dbReference type="AlphaFoldDB" id="A0A3M7IL17"/>
<sequence length="265" mass="27180">MTSTFSKHIIHLLLIVPYTSTYTSTSFTLPHSSSADSINAGLNPVNGLPVPTSKGPGTDSSAAASINAGLNPINGLPVASAEGSKGASKPITPTSVQPPRSSKTSTSGDITITHLTFTTIKGTVSLRPHTSTSTRTVEPAPKPSSSKVSTHAPQLSAHHTSISSKKPESTTQSPISSFKPSSETPKPTSSVPTSSSSKMPETTSTSPKSSIKTQTSTETPKSSLDSSPFNTSTATKDPEPCSTTKGFCFPSESATVGNSEGMIGM</sequence>
<feature type="signal peptide" evidence="2">
    <location>
        <begin position="1"/>
        <end position="21"/>
    </location>
</feature>
<name>A0A3M7IL17_HORWE</name>